<keyword evidence="1" id="KW-0472">Membrane</keyword>
<evidence type="ECO:0000313" key="3">
    <source>
        <dbReference type="Proteomes" id="UP000092124"/>
    </source>
</evidence>
<organism evidence="2 3">
    <name type="scientific">Neotoma lepida</name>
    <name type="common">Desert woodrat</name>
    <dbReference type="NCBI Taxonomy" id="56216"/>
    <lineage>
        <taxon>Eukaryota</taxon>
        <taxon>Metazoa</taxon>
        <taxon>Chordata</taxon>
        <taxon>Craniata</taxon>
        <taxon>Vertebrata</taxon>
        <taxon>Euteleostomi</taxon>
        <taxon>Mammalia</taxon>
        <taxon>Eutheria</taxon>
        <taxon>Euarchontoglires</taxon>
        <taxon>Glires</taxon>
        <taxon>Rodentia</taxon>
        <taxon>Myomorpha</taxon>
        <taxon>Muroidea</taxon>
        <taxon>Cricetidae</taxon>
        <taxon>Neotominae</taxon>
        <taxon>Neotoma</taxon>
    </lineage>
</organism>
<dbReference type="AlphaFoldDB" id="A0A1A6GGG3"/>
<keyword evidence="1" id="KW-0812">Transmembrane</keyword>
<name>A0A1A6GGG3_NEOLE</name>
<dbReference type="EMBL" id="LZPO01097116">
    <property type="protein sequence ID" value="OBS64954.1"/>
    <property type="molecule type" value="Genomic_DNA"/>
</dbReference>
<dbReference type="Proteomes" id="UP000092124">
    <property type="component" value="Unassembled WGS sequence"/>
</dbReference>
<gene>
    <name evidence="2" type="ORF">A6R68_06507</name>
</gene>
<keyword evidence="1" id="KW-1133">Transmembrane helix</keyword>
<feature type="transmembrane region" description="Helical" evidence="1">
    <location>
        <begin position="65"/>
        <end position="87"/>
    </location>
</feature>
<protein>
    <submittedName>
        <fullName evidence="2">Uncharacterized protein</fullName>
    </submittedName>
</protein>
<proteinExistence type="predicted"/>
<keyword evidence="3" id="KW-1185">Reference proteome</keyword>
<evidence type="ECO:0000313" key="2">
    <source>
        <dbReference type="EMBL" id="OBS64954.1"/>
    </source>
</evidence>
<reference evidence="2 3" key="1">
    <citation type="submission" date="2016-06" db="EMBL/GenBank/DDBJ databases">
        <title>The Draft Genome Sequence and Annotation of the Desert Woodrat Neotoma lepida.</title>
        <authorList>
            <person name="Campbell M."/>
            <person name="Oakeson K.F."/>
            <person name="Yandell M."/>
            <person name="Halpert J.R."/>
            <person name="Dearing D."/>
        </authorList>
    </citation>
    <scope>NUCLEOTIDE SEQUENCE [LARGE SCALE GENOMIC DNA]</scope>
    <source>
        <strain evidence="2">417</strain>
        <tissue evidence="2">Liver</tissue>
    </source>
</reference>
<accession>A0A1A6GGG3</accession>
<comment type="caution">
    <text evidence="2">The sequence shown here is derived from an EMBL/GenBank/DDBJ whole genome shotgun (WGS) entry which is preliminary data.</text>
</comment>
<evidence type="ECO:0000256" key="1">
    <source>
        <dbReference type="SAM" id="Phobius"/>
    </source>
</evidence>
<sequence length="197" mass="22496">MSLHAAVTVREKVTRHDKIQCQSFIRNTPLCKRRANAILRNGTGKQTAHTYLLHPLKSLLQKFQLLLLVWVIFPVGFALFLLEQFYLIPHGCIWDIMVPLYNTYIPLPNTESPLAADMAVGRLDHRVEVVGTAAVHFSSLYPGIKDLSQAKVRRTNGKKLAPVFAVMKQDAKVVPNLLFEKRKEHMLSGVRERGEWW</sequence>